<accession>A0ABM1MRY7</accession>
<evidence type="ECO:0000256" key="2">
    <source>
        <dbReference type="ARBA" id="ARBA00004496"/>
    </source>
</evidence>
<dbReference type="PANTHER" id="PTHR10130:SF0">
    <property type="entry name" value="GH08708P"/>
    <property type="match status" value="1"/>
</dbReference>
<dbReference type="RefSeq" id="XP_017777338.1">
    <property type="nucleotide sequence ID" value="XM_017921849.1"/>
</dbReference>
<proteinExistence type="inferred from homology"/>
<comment type="similarity">
    <text evidence="3">Belongs to the peroxisomal targeting signal receptor family.</text>
</comment>
<feature type="repeat" description="TPR" evidence="8">
    <location>
        <begin position="426"/>
        <end position="459"/>
    </location>
</feature>
<dbReference type="RefSeq" id="XP_017777339.1">
    <property type="nucleotide sequence ID" value="XM_017921850.1"/>
</dbReference>
<evidence type="ECO:0000313" key="9">
    <source>
        <dbReference type="Proteomes" id="UP000695000"/>
    </source>
</evidence>
<evidence type="ECO:0000256" key="8">
    <source>
        <dbReference type="PROSITE-ProRule" id="PRU00339"/>
    </source>
</evidence>
<keyword evidence="5" id="KW-0677">Repeat</keyword>
<keyword evidence="6 8" id="KW-0802">TPR repeat</keyword>
<keyword evidence="4" id="KW-0963">Cytoplasm</keyword>
<dbReference type="Pfam" id="PF13432">
    <property type="entry name" value="TPR_16"/>
    <property type="match status" value="2"/>
</dbReference>
<evidence type="ECO:0000313" key="12">
    <source>
        <dbReference type="RefSeq" id="XP_017777339.1"/>
    </source>
</evidence>
<dbReference type="PROSITE" id="PS50005">
    <property type="entry name" value="TPR"/>
    <property type="match status" value="3"/>
</dbReference>
<dbReference type="RefSeq" id="XP_017777340.1">
    <property type="nucleotide sequence ID" value="XM_017921851.1"/>
</dbReference>
<sequence>MAFRQLTEANCGQANPLHKLTTHLTRDHALAETHGQPFPSSSDQLVEQFLQETRMAPQTFRMDDLMREMHEIESQRASLPPVPASTVKDHLNDDVWALQYIEDGKHFHVNENEDIWSEIAAQEHNTHQSLQQDSIWAEEFRQDTGEAVAVQASANELLDNLDDPQFQYSKFMKFMKQVGDGEATIQDGEVSVNDEAVEWGDEYVNNLRTMNKEETAESMADDYVASNNGEYNSKFWDRLQDEWKKLADTEETADHPWISDFNDYYDTYKEYNFTEENPMFDILDPLSRGKDMLSKGDLPSAVLCFEAAVKKEPENAEAWQLLGTTQAENEQDPNAICALKRCVELQPENLTALMGLAVSYTNESYPRQACQSLVNWMQRNPQYASLVPPDFDLSGQVSSLIDQAHHKVVQDMFIRAAQLKPQDVDYEIQCGLGVLFNLSGEYDKAADCFRAALSVKSDDAKLWNRLGATLANGSNPEQAVDAYHRALNLEPGFIRARYNVGITCINLSAYKEAAEHFLLALNQQARGKDVKNVGGLSQMSETIWSTLRMCISLMNRSDLRPALDNRDLDALNKALDIHES</sequence>
<evidence type="ECO:0000256" key="1">
    <source>
        <dbReference type="ARBA" id="ARBA00004275"/>
    </source>
</evidence>
<evidence type="ECO:0000256" key="7">
    <source>
        <dbReference type="ARBA" id="ARBA00023140"/>
    </source>
</evidence>
<evidence type="ECO:0000313" key="10">
    <source>
        <dbReference type="RefSeq" id="XP_017777337.1"/>
    </source>
</evidence>
<protein>
    <submittedName>
        <fullName evidence="10 11">Peroxisomal targeting signal 1 receptor isoform X1</fullName>
    </submittedName>
</protein>
<dbReference type="Proteomes" id="UP000695000">
    <property type="component" value="Unplaced"/>
</dbReference>
<keyword evidence="10 11" id="KW-0675">Receptor</keyword>
<evidence type="ECO:0000256" key="3">
    <source>
        <dbReference type="ARBA" id="ARBA00005348"/>
    </source>
</evidence>
<dbReference type="PANTHER" id="PTHR10130">
    <property type="entry name" value="PEROXISOMAL TARGETING SIGNAL 1 RECEPTOR PEX5"/>
    <property type="match status" value="1"/>
</dbReference>
<evidence type="ECO:0000313" key="11">
    <source>
        <dbReference type="RefSeq" id="XP_017777338.1"/>
    </source>
</evidence>
<dbReference type="RefSeq" id="XP_017777337.1">
    <property type="nucleotide sequence ID" value="XM_017921848.1"/>
</dbReference>
<name>A0ABM1MRY7_NICVS</name>
<dbReference type="InterPro" id="IPR024111">
    <property type="entry name" value="PEX5/PEX5L"/>
</dbReference>
<keyword evidence="9" id="KW-1185">Reference proteome</keyword>
<dbReference type="Gene3D" id="1.25.40.10">
    <property type="entry name" value="Tetratricopeptide repeat domain"/>
    <property type="match status" value="1"/>
</dbReference>
<keyword evidence="7" id="KW-0576">Peroxisome</keyword>
<evidence type="ECO:0000256" key="5">
    <source>
        <dbReference type="ARBA" id="ARBA00022737"/>
    </source>
</evidence>
<feature type="repeat" description="TPR" evidence="8">
    <location>
        <begin position="316"/>
        <end position="349"/>
    </location>
</feature>
<evidence type="ECO:0000256" key="6">
    <source>
        <dbReference type="ARBA" id="ARBA00022803"/>
    </source>
</evidence>
<dbReference type="GeneID" id="108563233"/>
<organism evidence="9 10">
    <name type="scientific">Nicrophorus vespilloides</name>
    <name type="common">Boreal carrion beetle</name>
    <dbReference type="NCBI Taxonomy" id="110193"/>
    <lineage>
        <taxon>Eukaryota</taxon>
        <taxon>Metazoa</taxon>
        <taxon>Ecdysozoa</taxon>
        <taxon>Arthropoda</taxon>
        <taxon>Hexapoda</taxon>
        <taxon>Insecta</taxon>
        <taxon>Pterygota</taxon>
        <taxon>Neoptera</taxon>
        <taxon>Endopterygota</taxon>
        <taxon>Coleoptera</taxon>
        <taxon>Polyphaga</taxon>
        <taxon>Staphyliniformia</taxon>
        <taxon>Silphidae</taxon>
        <taxon>Nicrophorinae</taxon>
        <taxon>Nicrophorus</taxon>
    </lineage>
</organism>
<dbReference type="InterPro" id="IPR011990">
    <property type="entry name" value="TPR-like_helical_dom_sf"/>
</dbReference>
<gene>
    <name evidence="10 11 12 13" type="primary">LOC108563233</name>
</gene>
<dbReference type="SMART" id="SM00028">
    <property type="entry name" value="TPR"/>
    <property type="match status" value="5"/>
</dbReference>
<evidence type="ECO:0000313" key="13">
    <source>
        <dbReference type="RefSeq" id="XP_017777340.1"/>
    </source>
</evidence>
<feature type="repeat" description="TPR" evidence="8">
    <location>
        <begin position="460"/>
        <end position="493"/>
    </location>
</feature>
<dbReference type="InterPro" id="IPR019734">
    <property type="entry name" value="TPR_rpt"/>
</dbReference>
<comment type="subcellular location">
    <subcellularLocation>
        <location evidence="2">Cytoplasm</location>
    </subcellularLocation>
    <subcellularLocation>
        <location evidence="1">Peroxisome</location>
    </subcellularLocation>
</comment>
<dbReference type="SUPFAM" id="SSF48452">
    <property type="entry name" value="TPR-like"/>
    <property type="match status" value="1"/>
</dbReference>
<evidence type="ECO:0000256" key="4">
    <source>
        <dbReference type="ARBA" id="ARBA00022490"/>
    </source>
</evidence>
<reference evidence="10 11" key="1">
    <citation type="submission" date="2025-05" db="UniProtKB">
        <authorList>
            <consortium name="RefSeq"/>
        </authorList>
    </citation>
    <scope>IDENTIFICATION</scope>
    <source>
        <tissue evidence="10 11">Whole Larva</tissue>
    </source>
</reference>